<dbReference type="InterPro" id="IPR036388">
    <property type="entry name" value="WH-like_DNA-bd_sf"/>
</dbReference>
<dbReference type="Gene3D" id="1.10.10.10">
    <property type="entry name" value="Winged helix-like DNA-binding domain superfamily/Winged helix DNA-binding domain"/>
    <property type="match status" value="1"/>
</dbReference>
<dbReference type="SUPFAM" id="SSF46785">
    <property type="entry name" value="Winged helix' DNA-binding domain"/>
    <property type="match status" value="1"/>
</dbReference>
<name>A0A1H5S3I6_9BACT</name>
<reference evidence="6 7" key="1">
    <citation type="submission" date="2016-10" db="EMBL/GenBank/DDBJ databases">
        <authorList>
            <person name="de Groot N.N."/>
        </authorList>
    </citation>
    <scope>NUCLEOTIDE SEQUENCE [LARGE SCALE GENOMIC DNA]</scope>
    <source>
        <strain evidence="6 7">DSM 22489</strain>
    </source>
</reference>
<dbReference type="SMART" id="SM00347">
    <property type="entry name" value="HTH_MARR"/>
    <property type="match status" value="1"/>
</dbReference>
<dbReference type="InterPro" id="IPR000835">
    <property type="entry name" value="HTH_MarR-typ"/>
</dbReference>
<evidence type="ECO:0000256" key="3">
    <source>
        <dbReference type="ARBA" id="ARBA00023163"/>
    </source>
</evidence>
<keyword evidence="3" id="KW-0804">Transcription</keyword>
<evidence type="ECO:0000313" key="6">
    <source>
        <dbReference type="EMBL" id="SEF45155.1"/>
    </source>
</evidence>
<proteinExistence type="predicted"/>
<organism evidence="6 7">
    <name type="scientific">Bryocella elongata</name>
    <dbReference type="NCBI Taxonomy" id="863522"/>
    <lineage>
        <taxon>Bacteria</taxon>
        <taxon>Pseudomonadati</taxon>
        <taxon>Acidobacteriota</taxon>
        <taxon>Terriglobia</taxon>
        <taxon>Terriglobales</taxon>
        <taxon>Acidobacteriaceae</taxon>
        <taxon>Bryocella</taxon>
    </lineage>
</organism>
<evidence type="ECO:0000256" key="2">
    <source>
        <dbReference type="ARBA" id="ARBA00023125"/>
    </source>
</evidence>
<evidence type="ECO:0000256" key="1">
    <source>
        <dbReference type="ARBA" id="ARBA00023015"/>
    </source>
</evidence>
<dbReference type="AlphaFoldDB" id="A0A1H5S3I6"/>
<accession>A0A1H5S3I6</accession>
<dbReference type="InterPro" id="IPR036390">
    <property type="entry name" value="WH_DNA-bd_sf"/>
</dbReference>
<dbReference type="PROSITE" id="PS50995">
    <property type="entry name" value="HTH_MARR_2"/>
    <property type="match status" value="1"/>
</dbReference>
<sequence>MFHEAPLSLGMLINRSARLGQRWLESRLSPLGVGAAAVPVLAALKVQDGMTQRELARRIGTEQPTMAQTLARMQRDGLILRSPNPADGRSECIHLTEKAKRVMPKIRELLVSGFAVTSKGFSTREMETLEVLLMRWLANMEAELGDPPAIEPLDAQVQKKTPVARRPRAPGTKRVRAISPG</sequence>
<dbReference type="RefSeq" id="WP_103931058.1">
    <property type="nucleotide sequence ID" value="NZ_FNVA01000001.1"/>
</dbReference>
<dbReference type="GO" id="GO:0003700">
    <property type="term" value="F:DNA-binding transcription factor activity"/>
    <property type="evidence" value="ECO:0007669"/>
    <property type="project" value="InterPro"/>
</dbReference>
<keyword evidence="1" id="KW-0805">Transcription regulation</keyword>
<dbReference type="Pfam" id="PF12802">
    <property type="entry name" value="MarR_2"/>
    <property type="match status" value="1"/>
</dbReference>
<evidence type="ECO:0000259" key="5">
    <source>
        <dbReference type="PROSITE" id="PS50995"/>
    </source>
</evidence>
<dbReference type="OrthoDB" id="117368at2"/>
<dbReference type="GO" id="GO:0003677">
    <property type="term" value="F:DNA binding"/>
    <property type="evidence" value="ECO:0007669"/>
    <property type="project" value="UniProtKB-KW"/>
</dbReference>
<dbReference type="Proteomes" id="UP000236728">
    <property type="component" value="Unassembled WGS sequence"/>
</dbReference>
<dbReference type="PANTHER" id="PTHR42756">
    <property type="entry name" value="TRANSCRIPTIONAL REGULATOR, MARR"/>
    <property type="match status" value="1"/>
</dbReference>
<feature type="compositionally biased region" description="Basic residues" evidence="4">
    <location>
        <begin position="162"/>
        <end position="181"/>
    </location>
</feature>
<dbReference type="PRINTS" id="PR00598">
    <property type="entry name" value="HTHMARR"/>
</dbReference>
<protein>
    <submittedName>
        <fullName evidence="6">DNA-binding transcriptional regulator, MarR family</fullName>
    </submittedName>
</protein>
<keyword evidence="2 6" id="KW-0238">DNA-binding</keyword>
<feature type="domain" description="HTH marR-type" evidence="5">
    <location>
        <begin position="6"/>
        <end position="138"/>
    </location>
</feature>
<evidence type="ECO:0000313" key="7">
    <source>
        <dbReference type="Proteomes" id="UP000236728"/>
    </source>
</evidence>
<gene>
    <name evidence="6" type="ORF">SAMN05421819_0063</name>
</gene>
<keyword evidence="7" id="KW-1185">Reference proteome</keyword>
<dbReference type="EMBL" id="FNVA01000001">
    <property type="protein sequence ID" value="SEF45155.1"/>
    <property type="molecule type" value="Genomic_DNA"/>
</dbReference>
<evidence type="ECO:0000256" key="4">
    <source>
        <dbReference type="SAM" id="MobiDB-lite"/>
    </source>
</evidence>
<feature type="region of interest" description="Disordered" evidence="4">
    <location>
        <begin position="158"/>
        <end position="181"/>
    </location>
</feature>
<dbReference type="PANTHER" id="PTHR42756:SF1">
    <property type="entry name" value="TRANSCRIPTIONAL REPRESSOR OF EMRAB OPERON"/>
    <property type="match status" value="1"/>
</dbReference>